<dbReference type="PANTHER" id="PTHR32183">
    <property type="match status" value="1"/>
</dbReference>
<dbReference type="AlphaFoldDB" id="A0A0C3GHA9"/>
<dbReference type="GO" id="GO:0008757">
    <property type="term" value="F:S-adenosylmethionine-dependent methyltransferase activity"/>
    <property type="evidence" value="ECO:0007669"/>
    <property type="project" value="InterPro"/>
</dbReference>
<keyword evidence="3" id="KW-0808">Transferase</keyword>
<evidence type="ECO:0000256" key="1">
    <source>
        <dbReference type="ARBA" id="ARBA00022553"/>
    </source>
</evidence>
<accession>A0A0C3GHA9</accession>
<proteinExistence type="predicted"/>
<reference evidence="5 6" key="1">
    <citation type="submission" date="2014-04" db="EMBL/GenBank/DDBJ databases">
        <authorList>
            <consortium name="DOE Joint Genome Institute"/>
            <person name="Kuo A."/>
            <person name="Tarkka M."/>
            <person name="Buscot F."/>
            <person name="Kohler A."/>
            <person name="Nagy L.G."/>
            <person name="Floudas D."/>
            <person name="Copeland A."/>
            <person name="Barry K.W."/>
            <person name="Cichocki N."/>
            <person name="Veneault-Fourrey C."/>
            <person name="LaButti K."/>
            <person name="Lindquist E.A."/>
            <person name="Lipzen A."/>
            <person name="Lundell T."/>
            <person name="Morin E."/>
            <person name="Murat C."/>
            <person name="Sun H."/>
            <person name="Tunlid A."/>
            <person name="Henrissat B."/>
            <person name="Grigoriev I.V."/>
            <person name="Hibbett D.S."/>
            <person name="Martin F."/>
            <person name="Nordberg H.P."/>
            <person name="Cantor M.N."/>
            <person name="Hua S.X."/>
        </authorList>
    </citation>
    <scope>NUCLEOTIDE SEQUENCE [LARGE SCALE GENOMIC DNA]</scope>
    <source>
        <strain evidence="5 6">F 1598</strain>
    </source>
</reference>
<keyword evidence="1" id="KW-0597">Phosphoprotein</keyword>
<protein>
    <recommendedName>
        <fullName evidence="7">Methyltransferase domain-containing protein</fullName>
    </recommendedName>
</protein>
<dbReference type="STRING" id="765440.A0A0C3GHA9"/>
<evidence type="ECO:0000256" key="4">
    <source>
        <dbReference type="ARBA" id="ARBA00022691"/>
    </source>
</evidence>
<dbReference type="OrthoDB" id="276151at2759"/>
<reference evidence="6" key="2">
    <citation type="submission" date="2015-01" db="EMBL/GenBank/DDBJ databases">
        <title>Evolutionary Origins and Diversification of the Mycorrhizal Mutualists.</title>
        <authorList>
            <consortium name="DOE Joint Genome Institute"/>
            <consortium name="Mycorrhizal Genomics Consortium"/>
            <person name="Kohler A."/>
            <person name="Kuo A."/>
            <person name="Nagy L.G."/>
            <person name="Floudas D."/>
            <person name="Copeland A."/>
            <person name="Barry K.W."/>
            <person name="Cichocki N."/>
            <person name="Veneault-Fourrey C."/>
            <person name="LaButti K."/>
            <person name="Lindquist E.A."/>
            <person name="Lipzen A."/>
            <person name="Lundell T."/>
            <person name="Morin E."/>
            <person name="Murat C."/>
            <person name="Riley R."/>
            <person name="Ohm R."/>
            <person name="Sun H."/>
            <person name="Tunlid A."/>
            <person name="Henrissat B."/>
            <person name="Grigoriev I.V."/>
            <person name="Hibbett D.S."/>
            <person name="Martin F."/>
        </authorList>
    </citation>
    <scope>NUCLEOTIDE SEQUENCE [LARGE SCALE GENOMIC DNA]</scope>
    <source>
        <strain evidence="6">F 1598</strain>
    </source>
</reference>
<organism evidence="5 6">
    <name type="scientific">Piloderma croceum (strain F 1598)</name>
    <dbReference type="NCBI Taxonomy" id="765440"/>
    <lineage>
        <taxon>Eukaryota</taxon>
        <taxon>Fungi</taxon>
        <taxon>Dikarya</taxon>
        <taxon>Basidiomycota</taxon>
        <taxon>Agaricomycotina</taxon>
        <taxon>Agaricomycetes</taxon>
        <taxon>Agaricomycetidae</taxon>
        <taxon>Atheliales</taxon>
        <taxon>Atheliaceae</taxon>
        <taxon>Piloderma</taxon>
    </lineage>
</organism>
<dbReference type="SUPFAM" id="SSF53335">
    <property type="entry name" value="S-adenosyl-L-methionine-dependent methyltransferases"/>
    <property type="match status" value="1"/>
</dbReference>
<keyword evidence="6" id="KW-1185">Reference proteome</keyword>
<dbReference type="Pfam" id="PF05724">
    <property type="entry name" value="TPMT"/>
    <property type="match status" value="1"/>
</dbReference>
<dbReference type="CDD" id="cd02440">
    <property type="entry name" value="AdoMet_MTases"/>
    <property type="match status" value="1"/>
</dbReference>
<keyword evidence="2" id="KW-0489">Methyltransferase</keyword>
<dbReference type="InterPro" id="IPR008854">
    <property type="entry name" value="TPMT"/>
</dbReference>
<evidence type="ECO:0000256" key="3">
    <source>
        <dbReference type="ARBA" id="ARBA00022679"/>
    </source>
</evidence>
<dbReference type="PANTHER" id="PTHR32183:SF6">
    <property type="entry name" value="CYSTEINE SULFINATE DESULFINASE_CYSTEINE DESULFURASE AND RELATED ENZYMES"/>
    <property type="match status" value="1"/>
</dbReference>
<dbReference type="Proteomes" id="UP000054166">
    <property type="component" value="Unassembled WGS sequence"/>
</dbReference>
<gene>
    <name evidence="5" type="ORF">PILCRDRAFT_94640</name>
</gene>
<evidence type="ECO:0000256" key="2">
    <source>
        <dbReference type="ARBA" id="ARBA00022603"/>
    </source>
</evidence>
<evidence type="ECO:0000313" key="6">
    <source>
        <dbReference type="Proteomes" id="UP000054166"/>
    </source>
</evidence>
<dbReference type="EMBL" id="KN832972">
    <property type="protein sequence ID" value="KIM91039.1"/>
    <property type="molecule type" value="Genomic_DNA"/>
</dbReference>
<dbReference type="HOGENOM" id="CLU_056435_1_1_1"/>
<evidence type="ECO:0008006" key="7">
    <source>
        <dbReference type="Google" id="ProtNLM"/>
    </source>
</evidence>
<dbReference type="InterPro" id="IPR029063">
    <property type="entry name" value="SAM-dependent_MTases_sf"/>
</dbReference>
<evidence type="ECO:0000313" key="5">
    <source>
        <dbReference type="EMBL" id="KIM91039.1"/>
    </source>
</evidence>
<dbReference type="InParanoid" id="A0A0C3GHA9"/>
<dbReference type="Gene3D" id="3.40.50.150">
    <property type="entry name" value="Vaccinia Virus protein VP39"/>
    <property type="match status" value="1"/>
</dbReference>
<dbReference type="GO" id="GO:0032259">
    <property type="term" value="P:methylation"/>
    <property type="evidence" value="ECO:0007669"/>
    <property type="project" value="UniProtKB-KW"/>
</dbReference>
<dbReference type="PROSITE" id="PS51585">
    <property type="entry name" value="SAM_MT_TPMT"/>
    <property type="match status" value="1"/>
</dbReference>
<sequence>MTAEAAKRAIVRKLVEQFKDEGWDKAWQEDITPWDAGGVQPPLRDLLFSNQLDWPRKGRALVPGCGRGYDPIFIATTLGLDTLAVDISATAVHAANRLLELSPDVLSAKISFQEADFFTFSVQKDELFDLVYDYTFFVAIPPSKRVHWGQQMNAMVKPGGFLITLIYPLDSPKEYGPPFYVQLEHYTESLGSQNWEKMIDKVPENSSETHIGREQLVVWRKL</sequence>
<keyword evidence="4" id="KW-0949">S-adenosyl-L-methionine</keyword>
<name>A0A0C3GHA9_PILCF</name>